<keyword evidence="7 9" id="KW-0482">Metalloprotease</keyword>
<evidence type="ECO:0000256" key="10">
    <source>
        <dbReference type="PIRNR" id="PIRNR026671"/>
    </source>
</evidence>
<dbReference type="GO" id="GO:0160237">
    <property type="term" value="F:D-Ala-D-Ala dipeptidase activity"/>
    <property type="evidence" value="ECO:0007669"/>
    <property type="project" value="UniProtKB-EC"/>
</dbReference>
<dbReference type="GO" id="GO:0006508">
    <property type="term" value="P:proteolysis"/>
    <property type="evidence" value="ECO:0007669"/>
    <property type="project" value="UniProtKB-KW"/>
</dbReference>
<dbReference type="EMBL" id="CP159837">
    <property type="protein sequence ID" value="XCM37912.1"/>
    <property type="molecule type" value="Genomic_DNA"/>
</dbReference>
<keyword evidence="6 9" id="KW-0224">Dipeptidase</keyword>
<evidence type="ECO:0000256" key="9">
    <source>
        <dbReference type="HAMAP-Rule" id="MF_01924"/>
    </source>
</evidence>
<keyword evidence="8 10" id="KW-0961">Cell wall biogenesis/degradation</keyword>
<dbReference type="HAMAP" id="MF_01924">
    <property type="entry name" value="A_A_dipeptidase"/>
    <property type="match status" value="1"/>
</dbReference>
<dbReference type="InterPro" id="IPR000755">
    <property type="entry name" value="A_A_dipeptidase"/>
</dbReference>
<feature type="binding site" evidence="9">
    <location>
        <position position="133"/>
    </location>
    <ligand>
        <name>Zn(2+)</name>
        <dbReference type="ChEBI" id="CHEBI:29105"/>
        <note>catalytic</note>
    </ligand>
</feature>
<evidence type="ECO:0000256" key="1">
    <source>
        <dbReference type="ARBA" id="ARBA00001362"/>
    </source>
</evidence>
<keyword evidence="5 9" id="KW-0862">Zinc</keyword>
<feature type="active site" description="Proton donor/acceptor" evidence="9">
    <location>
        <position position="202"/>
    </location>
</feature>
<feature type="site" description="Transition state stabilizer" evidence="9">
    <location>
        <position position="77"/>
    </location>
</feature>
<keyword evidence="2 9" id="KW-0645">Protease</keyword>
<organism evidence="11">
    <name type="scientific">Planktothricoides raciborskii GIHE-MW2</name>
    <dbReference type="NCBI Taxonomy" id="2792601"/>
    <lineage>
        <taxon>Bacteria</taxon>
        <taxon>Bacillati</taxon>
        <taxon>Cyanobacteriota</taxon>
        <taxon>Cyanophyceae</taxon>
        <taxon>Oscillatoriophycideae</taxon>
        <taxon>Oscillatoriales</taxon>
        <taxon>Oscillatoriaceae</taxon>
        <taxon>Planktothricoides</taxon>
    </lineage>
</organism>
<dbReference type="GO" id="GO:0008270">
    <property type="term" value="F:zinc ion binding"/>
    <property type="evidence" value="ECO:0007669"/>
    <property type="project" value="UniProtKB-UniRule"/>
</dbReference>
<dbReference type="RefSeq" id="WP_054469246.1">
    <property type="nucleotide sequence ID" value="NZ_CP159837.1"/>
</dbReference>
<dbReference type="InterPro" id="IPR009045">
    <property type="entry name" value="Zn_M74/Hedgehog-like"/>
</dbReference>
<proteinExistence type="inferred from homology"/>
<dbReference type="CDD" id="cd14843">
    <property type="entry name" value="D-Ala-D-Ala_dipeptidase_like"/>
    <property type="match status" value="1"/>
</dbReference>
<keyword evidence="3 9" id="KW-0479">Metal-binding</keyword>
<dbReference type="Gene3D" id="3.30.1380.10">
    <property type="match status" value="1"/>
</dbReference>
<dbReference type="GO" id="GO:0071555">
    <property type="term" value="P:cell wall organization"/>
    <property type="evidence" value="ECO:0007669"/>
    <property type="project" value="UniProtKB-KW"/>
</dbReference>
<evidence type="ECO:0000256" key="4">
    <source>
        <dbReference type="ARBA" id="ARBA00022801"/>
    </source>
</evidence>
<comment type="function">
    <text evidence="9 10">Catalyzes hydrolysis of the D-alanyl-D-alanine dipeptide.</text>
</comment>
<name>A0AAU8JFB9_9CYAN</name>
<dbReference type="PANTHER" id="PTHR43126:SF2">
    <property type="entry name" value="D-ALANYL-D-ALANINE DIPEPTIDASE"/>
    <property type="match status" value="1"/>
</dbReference>
<dbReference type="PANTHER" id="PTHR43126">
    <property type="entry name" value="D-ALANYL-D-ALANINE DIPEPTIDASE"/>
    <property type="match status" value="1"/>
</dbReference>
<evidence type="ECO:0000256" key="7">
    <source>
        <dbReference type="ARBA" id="ARBA00023049"/>
    </source>
</evidence>
<evidence type="ECO:0000313" key="11">
    <source>
        <dbReference type="EMBL" id="XCM37912.1"/>
    </source>
</evidence>
<dbReference type="EC" id="3.4.13.22" evidence="9 10"/>
<dbReference type="SUPFAM" id="SSF55166">
    <property type="entry name" value="Hedgehog/DD-peptidase"/>
    <property type="match status" value="1"/>
</dbReference>
<dbReference type="GO" id="GO:0008237">
    <property type="term" value="F:metallopeptidase activity"/>
    <property type="evidence" value="ECO:0007669"/>
    <property type="project" value="UniProtKB-KW"/>
</dbReference>
<evidence type="ECO:0000256" key="8">
    <source>
        <dbReference type="ARBA" id="ARBA00023316"/>
    </source>
</evidence>
<evidence type="ECO:0000256" key="6">
    <source>
        <dbReference type="ARBA" id="ARBA00022997"/>
    </source>
</evidence>
<evidence type="ECO:0000256" key="2">
    <source>
        <dbReference type="ARBA" id="ARBA00022670"/>
    </source>
</evidence>
<dbReference type="PIRSF" id="PIRSF026671">
    <property type="entry name" value="AA_dipeptidase"/>
    <property type="match status" value="1"/>
</dbReference>
<protein>
    <recommendedName>
        <fullName evidence="9 10">D-alanyl-D-alanine dipeptidase</fullName>
        <shortName evidence="9 10">D-Ala-D-Ala dipeptidase</shortName>
        <ecNumber evidence="9 10">3.4.13.22</ecNumber>
    </recommendedName>
</protein>
<gene>
    <name evidence="11" type="ORF">ABWT76_000721</name>
</gene>
<dbReference type="Pfam" id="PF01427">
    <property type="entry name" value="Peptidase_M15"/>
    <property type="match status" value="1"/>
</dbReference>
<feature type="binding site" evidence="9">
    <location>
        <position position="140"/>
    </location>
    <ligand>
        <name>Zn(2+)</name>
        <dbReference type="ChEBI" id="CHEBI:29105"/>
        <note>catalytic</note>
    </ligand>
</feature>
<comment type="catalytic activity">
    <reaction evidence="1 9 10">
        <text>D-alanyl-D-alanine + H2O = 2 D-alanine</text>
        <dbReference type="Rhea" id="RHEA:20661"/>
        <dbReference type="ChEBI" id="CHEBI:15377"/>
        <dbReference type="ChEBI" id="CHEBI:57416"/>
        <dbReference type="ChEBI" id="CHEBI:57822"/>
        <dbReference type="EC" id="3.4.13.22"/>
    </reaction>
</comment>
<comment type="cofactor">
    <cofactor evidence="9">
        <name>Zn(2+)</name>
        <dbReference type="ChEBI" id="CHEBI:29105"/>
    </cofactor>
    <text evidence="9">Binds 1 zinc ion per subunit.</text>
</comment>
<evidence type="ECO:0000256" key="3">
    <source>
        <dbReference type="ARBA" id="ARBA00022723"/>
    </source>
</evidence>
<comment type="similarity">
    <text evidence="9 10">Belongs to the peptidase M15D family.</text>
</comment>
<dbReference type="AlphaFoldDB" id="A0AAU8JFB9"/>
<evidence type="ECO:0000256" key="5">
    <source>
        <dbReference type="ARBA" id="ARBA00022833"/>
    </source>
</evidence>
<keyword evidence="4 9" id="KW-0378">Hydrolase</keyword>
<feature type="binding site" evidence="9">
    <location>
        <position position="205"/>
    </location>
    <ligand>
        <name>Zn(2+)</name>
        <dbReference type="ChEBI" id="CHEBI:29105"/>
        <note>catalytic</note>
    </ligand>
</feature>
<reference evidence="11" key="1">
    <citation type="submission" date="2024-07" db="EMBL/GenBank/DDBJ databases">
        <authorList>
            <person name="Kim Y.J."/>
            <person name="Jeong J.Y."/>
        </authorList>
    </citation>
    <scope>NUCLEOTIDE SEQUENCE</scope>
    <source>
        <strain evidence="11">GIHE-MW2</strain>
    </source>
</reference>
<sequence>MKPYQQIAIAECGEPLIPIPVDILAVVSPHPYQQLGADYGTRSPYMMRQSVVEKLIVAQNQLQQKLGWRLQIFDAYRPVAVQQFMVDHTYQELIQAQGLTETELTGDRQQAILKQVYEFWAPPSLDPATPPPHSTGAAVDLSIIDSMGEPVNMGSPIDEVSPRSYPDYFATSDNCIEQQYHLHRQLLSEVMQFAGFVRHPNEWWHFCFGDQMWAWLTGKLTAIYGRVQ</sequence>
<accession>A0AAU8JFB9</accession>